<comment type="similarity">
    <text evidence="5">Belongs to the TMEM179 family.</text>
</comment>
<gene>
    <name evidence="7" type="ORF">BIW11_05487</name>
</gene>
<keyword evidence="3 6" id="KW-1133">Transmembrane helix</keyword>
<dbReference type="PANTHER" id="PTHR31872">
    <property type="entry name" value="TRANSMEMBRANE PROTEIN 179"/>
    <property type="match status" value="1"/>
</dbReference>
<sequence>MALENIPLLAQATVYSITLLLSITAILPMAWHVSNFNGRCLLYTHGKFDNTDGHLIPVWGSTFYCGLSLAVNLTALIVSVSRLVRTSRFLYRGTDSSFLSAFVDAVVSVGVTLTLFLSSVLVSDGFRSWCSTIQQRFPGCEEASVMELDAEDGIVTVGFYVMMGTAQFAHWVGWVGWVLQSVLCIRKMCIYHERENIIISMARERRLLNASQKAYTEIMQSAPYDSEMLSKDSDTTPILE</sequence>
<comment type="subcellular location">
    <subcellularLocation>
        <location evidence="1">Membrane</location>
        <topology evidence="1">Multi-pass membrane protein</topology>
    </subcellularLocation>
</comment>
<comment type="caution">
    <text evidence="7">The sequence shown here is derived from an EMBL/GenBank/DDBJ whole genome shotgun (WGS) entry which is preliminary data.</text>
</comment>
<dbReference type="InParanoid" id="A0A1V9Y233"/>
<dbReference type="STRING" id="418985.A0A1V9Y233"/>
<keyword evidence="4 6" id="KW-0472">Membrane</keyword>
<keyword evidence="8" id="KW-1185">Reference proteome</keyword>
<dbReference type="FunCoup" id="A0A1V9Y233">
    <property type="interactions" value="121"/>
</dbReference>
<evidence type="ECO:0000256" key="1">
    <source>
        <dbReference type="ARBA" id="ARBA00004141"/>
    </source>
</evidence>
<proteinExistence type="inferred from homology"/>
<dbReference type="AlphaFoldDB" id="A0A1V9Y233"/>
<feature type="transmembrane region" description="Helical" evidence="6">
    <location>
        <begin position="98"/>
        <end position="122"/>
    </location>
</feature>
<evidence type="ECO:0000256" key="3">
    <source>
        <dbReference type="ARBA" id="ARBA00022989"/>
    </source>
</evidence>
<evidence type="ECO:0000256" key="2">
    <source>
        <dbReference type="ARBA" id="ARBA00022692"/>
    </source>
</evidence>
<protein>
    <submittedName>
        <fullName evidence="7">Transmembrane protein-like</fullName>
    </submittedName>
</protein>
<organism evidence="7 8">
    <name type="scientific">Tropilaelaps mercedesae</name>
    <dbReference type="NCBI Taxonomy" id="418985"/>
    <lineage>
        <taxon>Eukaryota</taxon>
        <taxon>Metazoa</taxon>
        <taxon>Ecdysozoa</taxon>
        <taxon>Arthropoda</taxon>
        <taxon>Chelicerata</taxon>
        <taxon>Arachnida</taxon>
        <taxon>Acari</taxon>
        <taxon>Parasitiformes</taxon>
        <taxon>Mesostigmata</taxon>
        <taxon>Gamasina</taxon>
        <taxon>Dermanyssoidea</taxon>
        <taxon>Laelapidae</taxon>
        <taxon>Tropilaelaps</taxon>
    </lineage>
</organism>
<keyword evidence="2 6" id="KW-0812">Transmembrane</keyword>
<evidence type="ECO:0000256" key="4">
    <source>
        <dbReference type="ARBA" id="ARBA00023136"/>
    </source>
</evidence>
<dbReference type="OrthoDB" id="6423876at2759"/>
<evidence type="ECO:0000256" key="5">
    <source>
        <dbReference type="ARBA" id="ARBA00093776"/>
    </source>
</evidence>
<dbReference type="Proteomes" id="UP000192247">
    <property type="component" value="Unassembled WGS sequence"/>
</dbReference>
<feature type="transmembrane region" description="Helical" evidence="6">
    <location>
        <begin position="54"/>
        <end position="78"/>
    </location>
</feature>
<evidence type="ECO:0000313" key="7">
    <source>
        <dbReference type="EMBL" id="OQR79792.1"/>
    </source>
</evidence>
<accession>A0A1V9Y233</accession>
<dbReference type="InterPro" id="IPR059010">
    <property type="entry name" value="TMEM179-179B"/>
</dbReference>
<evidence type="ECO:0000256" key="6">
    <source>
        <dbReference type="SAM" id="Phobius"/>
    </source>
</evidence>
<dbReference type="PANTHER" id="PTHR31872:SF4">
    <property type="entry name" value="TRANSMEMBRANE PROTEIN 179"/>
    <property type="match status" value="1"/>
</dbReference>
<name>A0A1V9Y233_9ACAR</name>
<feature type="transmembrane region" description="Helical" evidence="6">
    <location>
        <begin position="12"/>
        <end position="34"/>
    </location>
</feature>
<dbReference type="Pfam" id="PF26158">
    <property type="entry name" value="Claudin_TMEM179-179B"/>
    <property type="match status" value="1"/>
</dbReference>
<dbReference type="InterPro" id="IPR029673">
    <property type="entry name" value="TMEM179"/>
</dbReference>
<reference evidence="7 8" key="1">
    <citation type="journal article" date="2017" name="Gigascience">
        <title>Draft genome of the honey bee ectoparasitic mite, Tropilaelaps mercedesae, is shaped by the parasitic life history.</title>
        <authorList>
            <person name="Dong X."/>
            <person name="Armstrong S.D."/>
            <person name="Xia D."/>
            <person name="Makepeace B.L."/>
            <person name="Darby A.C."/>
            <person name="Kadowaki T."/>
        </authorList>
    </citation>
    <scope>NUCLEOTIDE SEQUENCE [LARGE SCALE GENOMIC DNA]</scope>
    <source>
        <strain evidence="7">Wuxi-XJTLU</strain>
    </source>
</reference>
<evidence type="ECO:0000313" key="8">
    <source>
        <dbReference type="Proteomes" id="UP000192247"/>
    </source>
</evidence>
<dbReference type="EMBL" id="MNPL01000685">
    <property type="protein sequence ID" value="OQR79792.1"/>
    <property type="molecule type" value="Genomic_DNA"/>
</dbReference>